<evidence type="ECO:0000256" key="3">
    <source>
        <dbReference type="ARBA" id="ARBA00010787"/>
    </source>
</evidence>
<evidence type="ECO:0000256" key="1">
    <source>
        <dbReference type="ARBA" id="ARBA00003470"/>
    </source>
</evidence>
<sequence length="727" mass="81554">MSLSRAVTLSLRCNGCRFAIVRSFASLSGIALRFPDESPASLSTSAQGGQRAYISSSARYAGRKATNGFGEEGELIEGENGPPSSVQQETPAPWYLQVQKKPQQLDDSHPLAERQRIPDLPENPPPILQELLEHISVDLGLDDLSLLDLRHLDPPPALGSKLLMVIGSARSEKHLHVSADRFCRWLRSTYQLRPHAAGLLGRNELKLRLRRKARRLKLMANVGASETSSSIDDGIRTGWVCVTVGRIEAAESDQGDTEEREGFIGFGRRSDGVNIVVQMFTEEKRADTDLEGLWGGVLRRAAKEKEKIEEELKERQESVIPASVNTSASIEGVSNPLSRSGVVSGNQLPRVSNSQSAQQIRRLHTVGILPQPTLTNLPLTAMRLSGVPRISKRTQYAINDSAATSQVIENMAPEDKQALRFLVNELKQMPVQEAQKALGKGFNSIDTTDFLRSFHQNIPRVFPDTYHFEALVELVSYAIKIGAANYSPDHIDEIILRTHGAALPVSELMYYAAIEAYLALYNEFFRQGSKKFKLLEKCFNYMEEMEAFGYDSVTPEIALMFHRAFSPFLSYNVARTPKDEKVLKYTSKQLLRLRKFMDIFEFKPRNDDGYHELLHSYARLQDWLGFWDIWNGMARHMYPRSSDLYRTAFASIARSGDKQQCIHALQNCVPDMPREQPSVQLTAGLAEHVFNCLLVAEPKVGDEKTRGTVDAEWVKLFDQCQLALGRS</sequence>
<name>A0A8E2FCJ8_9PEZI</name>
<gene>
    <name evidence="9" type="ORF">AOQ84DRAFT_384937</name>
</gene>
<dbReference type="InterPro" id="IPR040152">
    <property type="entry name" value="Atp25"/>
</dbReference>
<dbReference type="EMBL" id="KV748612">
    <property type="protein sequence ID" value="OCL14141.1"/>
    <property type="molecule type" value="Genomic_DNA"/>
</dbReference>
<evidence type="ECO:0000313" key="10">
    <source>
        <dbReference type="Proteomes" id="UP000250140"/>
    </source>
</evidence>
<keyword evidence="10" id="KW-1185">Reference proteome</keyword>
<comment type="subcellular location">
    <subcellularLocation>
        <location evidence="2 8">Mitochondrion inner membrane</location>
        <topology evidence="2 8">Peripheral membrane protein</topology>
        <orientation evidence="2 8">Matrix side</orientation>
    </subcellularLocation>
</comment>
<keyword evidence="5 8" id="KW-0809">Transit peptide</keyword>
<evidence type="ECO:0000256" key="8">
    <source>
        <dbReference type="RuleBase" id="RU367062"/>
    </source>
</evidence>
<dbReference type="PANTHER" id="PTHR28087">
    <property type="entry name" value="ATPASE SYNTHESIS PROTEIN 25, MITOCHONDRIAL"/>
    <property type="match status" value="1"/>
</dbReference>
<organism evidence="9 10">
    <name type="scientific">Glonium stellatum</name>
    <dbReference type="NCBI Taxonomy" id="574774"/>
    <lineage>
        <taxon>Eukaryota</taxon>
        <taxon>Fungi</taxon>
        <taxon>Dikarya</taxon>
        <taxon>Ascomycota</taxon>
        <taxon>Pezizomycotina</taxon>
        <taxon>Dothideomycetes</taxon>
        <taxon>Pleosporomycetidae</taxon>
        <taxon>Gloniales</taxon>
        <taxon>Gloniaceae</taxon>
        <taxon>Glonium</taxon>
    </lineage>
</organism>
<evidence type="ECO:0000256" key="5">
    <source>
        <dbReference type="ARBA" id="ARBA00022946"/>
    </source>
</evidence>
<evidence type="ECO:0000256" key="2">
    <source>
        <dbReference type="ARBA" id="ARBA00004443"/>
    </source>
</evidence>
<reference evidence="9 10" key="1">
    <citation type="journal article" date="2016" name="Nat. Commun.">
        <title>Ectomycorrhizal ecology is imprinted in the genome of the dominant symbiotic fungus Cenococcum geophilum.</title>
        <authorList>
            <consortium name="DOE Joint Genome Institute"/>
            <person name="Peter M."/>
            <person name="Kohler A."/>
            <person name="Ohm R.A."/>
            <person name="Kuo A."/>
            <person name="Krutzmann J."/>
            <person name="Morin E."/>
            <person name="Arend M."/>
            <person name="Barry K.W."/>
            <person name="Binder M."/>
            <person name="Choi C."/>
            <person name="Clum A."/>
            <person name="Copeland A."/>
            <person name="Grisel N."/>
            <person name="Haridas S."/>
            <person name="Kipfer T."/>
            <person name="LaButti K."/>
            <person name="Lindquist E."/>
            <person name="Lipzen A."/>
            <person name="Maire R."/>
            <person name="Meier B."/>
            <person name="Mihaltcheva S."/>
            <person name="Molinier V."/>
            <person name="Murat C."/>
            <person name="Poggeler S."/>
            <person name="Quandt C.A."/>
            <person name="Sperisen C."/>
            <person name="Tritt A."/>
            <person name="Tisserant E."/>
            <person name="Crous P.W."/>
            <person name="Henrissat B."/>
            <person name="Nehls U."/>
            <person name="Egli S."/>
            <person name="Spatafora J.W."/>
            <person name="Grigoriev I.V."/>
            <person name="Martin F.M."/>
        </authorList>
    </citation>
    <scope>NUCLEOTIDE SEQUENCE [LARGE SCALE GENOMIC DNA]</scope>
    <source>
        <strain evidence="9 10">CBS 207.34</strain>
    </source>
</reference>
<dbReference type="PANTHER" id="PTHR28087:SF1">
    <property type="entry name" value="ATPASE SYNTHESIS PROTEIN 25, MITOCHONDRIAL"/>
    <property type="match status" value="1"/>
</dbReference>
<dbReference type="Proteomes" id="UP000250140">
    <property type="component" value="Unassembled WGS sequence"/>
</dbReference>
<dbReference type="Gene3D" id="3.30.460.10">
    <property type="entry name" value="Beta Polymerase, domain 2"/>
    <property type="match status" value="1"/>
</dbReference>
<evidence type="ECO:0000256" key="6">
    <source>
        <dbReference type="ARBA" id="ARBA00023128"/>
    </source>
</evidence>
<dbReference type="GO" id="GO:0005743">
    <property type="term" value="C:mitochondrial inner membrane"/>
    <property type="evidence" value="ECO:0007669"/>
    <property type="project" value="UniProtKB-SubCell"/>
</dbReference>
<comment type="similarity">
    <text evidence="3 8">Belongs to the ATP25 family.</text>
</comment>
<dbReference type="GO" id="GO:0140053">
    <property type="term" value="P:mitochondrial gene expression"/>
    <property type="evidence" value="ECO:0007669"/>
    <property type="project" value="UniProtKB-UniRule"/>
</dbReference>
<evidence type="ECO:0000256" key="4">
    <source>
        <dbReference type="ARBA" id="ARBA00022792"/>
    </source>
</evidence>
<comment type="function">
    <text evidence="8">Mitochondrial mRNA stabilization factor.</text>
</comment>
<evidence type="ECO:0000256" key="7">
    <source>
        <dbReference type="ARBA" id="ARBA00023136"/>
    </source>
</evidence>
<dbReference type="FunFam" id="3.30.460.10:FF:000044">
    <property type="entry name" value="ATPase synthesis protein 25, mitochondrial"/>
    <property type="match status" value="1"/>
</dbReference>
<accession>A0A8E2FCJ8</accession>
<keyword evidence="4 8" id="KW-0999">Mitochondrion inner membrane</keyword>
<comment type="function">
    <text evidence="1">Probable mitochondrial mRNA stabilization factor.</text>
</comment>
<protein>
    <recommendedName>
        <fullName evidence="8">ATPase synthesis protein 25</fullName>
    </recommendedName>
</protein>
<proteinExistence type="inferred from homology"/>
<keyword evidence="7 8" id="KW-0472">Membrane</keyword>
<keyword evidence="6 8" id="KW-0496">Mitochondrion</keyword>
<dbReference type="GO" id="GO:0048255">
    <property type="term" value="P:mRNA stabilization"/>
    <property type="evidence" value="ECO:0007669"/>
    <property type="project" value="TreeGrafter"/>
</dbReference>
<dbReference type="AlphaFoldDB" id="A0A8E2FCJ8"/>
<dbReference type="OrthoDB" id="107372at2759"/>
<dbReference type="InterPro" id="IPR043519">
    <property type="entry name" value="NT_sf"/>
</dbReference>
<evidence type="ECO:0000313" key="9">
    <source>
        <dbReference type="EMBL" id="OCL14141.1"/>
    </source>
</evidence>